<dbReference type="EC" id="3.2.1.41" evidence="3"/>
<dbReference type="InterPro" id="IPR011840">
    <property type="entry name" value="PulA_typeI"/>
</dbReference>
<name>A0A7Z0PEA5_9FUSO</name>
<dbReference type="NCBIfam" id="TIGR02104">
    <property type="entry name" value="pulA_typeI"/>
    <property type="match status" value="1"/>
</dbReference>
<dbReference type="InterPro" id="IPR006047">
    <property type="entry name" value="GH13_cat_dom"/>
</dbReference>
<dbReference type="Gene3D" id="2.60.40.10">
    <property type="entry name" value="Immunoglobulins"/>
    <property type="match status" value="1"/>
</dbReference>
<dbReference type="EMBL" id="JABMKT010000006">
    <property type="protein sequence ID" value="NYV27597.1"/>
    <property type="molecule type" value="Genomic_DNA"/>
</dbReference>
<keyword evidence="3" id="KW-0378">Hydrolase</keyword>
<sequence>MITRKIDNDLRNLGLDLRYRYDGKLGIEYSKDATIFRVFAPTATRVQLLINNENLEMIKDESKGIFELKVDGDLDKVGYMYKTFFEGEVFETVDPYAIASEANSGKSVVVDLSKTIKGERMPKFNMLDSVIYELHIRDFTLKAKNKGKYLGVVEEEQLNYLKKLGITHVQLLPIYDYSTDSVDELNPDLRYNWGYDPVNYNVPEGSYSSDPKNPYSRINELKQMIEVLHENGIRVIMDVVYNHVYDALAHSLSKTIPNYAFRKTEYFHFSNGTGCGNDVASERYMIRKYIVDSVKYWASEFNLDGFRFDLMGILDVETMNEIRTELDKIDNSIIVLGEGWDLATSLSDDLKANQLNANKMPNIAFFNDDIRDSLRGSTFEKLGNGYVSGGELEERLLLSIQGGKGLKTYISPNQLIQYIEAHDNNTVYDHIEITNNEENVENRIRMQSIATSIVMLSQGVPFIHAGQEFFRTKDGVENSYKSSEEINKFDFERAKQYEKYVNYLSDLIKYRKENKVLRLETFEEIKNVFNLIHADDDTLVYSFDNIYICANVSKEEKNILLSEGQYCIKFDDFSKVEDKKINIVNEYKMNPLNILILEKINR</sequence>
<dbReference type="GO" id="GO:0051060">
    <property type="term" value="F:pullulanase activity"/>
    <property type="evidence" value="ECO:0007669"/>
    <property type="project" value="UniProtKB-EC"/>
</dbReference>
<dbReference type="Pfam" id="PF02922">
    <property type="entry name" value="CBM_48"/>
    <property type="match status" value="1"/>
</dbReference>
<feature type="domain" description="Glycosyl hydrolase family 13 catalytic" evidence="2">
    <location>
        <begin position="133"/>
        <end position="493"/>
    </location>
</feature>
<dbReference type="SUPFAM" id="SSF81296">
    <property type="entry name" value="E set domains"/>
    <property type="match status" value="1"/>
</dbReference>
<dbReference type="Proteomes" id="UP000526184">
    <property type="component" value="Unassembled WGS sequence"/>
</dbReference>
<protein>
    <submittedName>
        <fullName evidence="3">Type I pullulanase</fullName>
        <ecNumber evidence="3">3.2.1.41</ecNumber>
    </submittedName>
</protein>
<keyword evidence="4" id="KW-1185">Reference proteome</keyword>
<dbReference type="InterPro" id="IPR013783">
    <property type="entry name" value="Ig-like_fold"/>
</dbReference>
<comment type="caution">
    <text evidence="3">The sequence shown here is derived from an EMBL/GenBank/DDBJ whole genome shotgun (WGS) entry which is preliminary data.</text>
</comment>
<dbReference type="GO" id="GO:0005975">
    <property type="term" value="P:carbohydrate metabolic process"/>
    <property type="evidence" value="ECO:0007669"/>
    <property type="project" value="InterPro"/>
</dbReference>
<dbReference type="InterPro" id="IPR017853">
    <property type="entry name" value="GH"/>
</dbReference>
<proteinExistence type="inferred from homology"/>
<evidence type="ECO:0000256" key="1">
    <source>
        <dbReference type="ARBA" id="ARBA00008061"/>
    </source>
</evidence>
<gene>
    <name evidence="3" type="primary">pulA</name>
    <name evidence="3" type="ORF">HP397_01975</name>
</gene>
<dbReference type="SUPFAM" id="SSF51445">
    <property type="entry name" value="(Trans)glycosidases"/>
    <property type="match status" value="1"/>
</dbReference>
<dbReference type="InterPro" id="IPR014756">
    <property type="entry name" value="Ig_E-set"/>
</dbReference>
<evidence type="ECO:0000313" key="3">
    <source>
        <dbReference type="EMBL" id="NYV27597.1"/>
    </source>
</evidence>
<dbReference type="PANTHER" id="PTHR43002">
    <property type="entry name" value="GLYCOGEN DEBRANCHING ENZYME"/>
    <property type="match status" value="1"/>
</dbReference>
<dbReference type="InterPro" id="IPR004193">
    <property type="entry name" value="Glyco_hydro_13_N"/>
</dbReference>
<dbReference type="CDD" id="cd02860">
    <property type="entry name" value="E_set_Pullulanase"/>
    <property type="match status" value="1"/>
</dbReference>
<keyword evidence="3" id="KW-0326">Glycosidase</keyword>
<organism evidence="3 4">
    <name type="scientific">Streptobacillus felis</name>
    <dbReference type="NCBI Taxonomy" id="1384509"/>
    <lineage>
        <taxon>Bacteria</taxon>
        <taxon>Fusobacteriati</taxon>
        <taxon>Fusobacteriota</taxon>
        <taxon>Fusobacteriia</taxon>
        <taxon>Fusobacteriales</taxon>
        <taxon>Leptotrichiaceae</taxon>
        <taxon>Streptobacillus</taxon>
    </lineage>
</organism>
<reference evidence="3 4" key="1">
    <citation type="submission" date="2020-05" db="EMBL/GenBank/DDBJ databases">
        <title>Streptobacillus felis strain LHL191014123.</title>
        <authorList>
            <person name="Fawzy A."/>
            <person name="Rau J."/>
            <person name="Risse K."/>
            <person name="Schauerte N."/>
            <person name="Geiger C."/>
            <person name="Blom J."/>
            <person name="Imirzalioglu C."/>
            <person name="Falgenhauer J."/>
            <person name="Bach A."/>
            <person name="Herden C."/>
            <person name="Eisenberg T."/>
        </authorList>
    </citation>
    <scope>NUCLEOTIDE SEQUENCE [LARGE SCALE GENOMIC DNA]</scope>
    <source>
        <strain evidence="3 4">LHL191014123</strain>
    </source>
</reference>
<dbReference type="Gene3D" id="3.20.20.80">
    <property type="entry name" value="Glycosidases"/>
    <property type="match status" value="1"/>
</dbReference>
<dbReference type="CDD" id="cd11341">
    <property type="entry name" value="AmyAc_Pullulanase_LD-like"/>
    <property type="match status" value="1"/>
</dbReference>
<accession>A0A7Z0PEA5</accession>
<evidence type="ECO:0000259" key="2">
    <source>
        <dbReference type="SMART" id="SM00642"/>
    </source>
</evidence>
<dbReference type="RefSeq" id="WP_180135542.1">
    <property type="nucleotide sequence ID" value="NZ_JABMKT010000006.1"/>
</dbReference>
<dbReference type="SMART" id="SM00642">
    <property type="entry name" value="Aamy"/>
    <property type="match status" value="1"/>
</dbReference>
<dbReference type="Pfam" id="PF00128">
    <property type="entry name" value="Alpha-amylase"/>
    <property type="match status" value="1"/>
</dbReference>
<evidence type="ECO:0000313" key="4">
    <source>
        <dbReference type="Proteomes" id="UP000526184"/>
    </source>
</evidence>
<comment type="similarity">
    <text evidence="1">Belongs to the glycosyl hydrolase 13 family.</text>
</comment>
<dbReference type="AlphaFoldDB" id="A0A7Z0PEA5"/>